<dbReference type="InterPro" id="IPR036291">
    <property type="entry name" value="NAD(P)-bd_dom_sf"/>
</dbReference>
<dbReference type="Pfam" id="PF00106">
    <property type="entry name" value="adh_short"/>
    <property type="match status" value="1"/>
</dbReference>
<evidence type="ECO:0000313" key="5">
    <source>
        <dbReference type="EMBL" id="PVU91107.1"/>
    </source>
</evidence>
<proteinExistence type="inferred from homology"/>
<dbReference type="PRINTS" id="PR00081">
    <property type="entry name" value="GDHRDH"/>
</dbReference>
<protein>
    <recommendedName>
        <fullName evidence="7">NAD(P)-binding protein</fullName>
    </recommendedName>
</protein>
<evidence type="ECO:0000256" key="1">
    <source>
        <dbReference type="ARBA" id="ARBA00006484"/>
    </source>
</evidence>
<sequence>MLPKRTIGLFTRYSQPKTIIKKAFISTETFMSSNSRLKNKTVFITGATSGIGLACAWNYARAGAHLVLSGRRADKLEEISAQLKESVPGTQVYTKPLDVRDKVQVDSFVHQLPQQFKNVDILVNNAGLVLGLEPLEKISEADMDTMLNTNVKGLVFCTQALLPSLRKTGGHIVNIGSIAGLEAYKNGSIYCASKHAVKAITQSLRCELLDSNVKITVIDPGMVETEFSLIRFRGDADKAAAVYAGIDPLKSQDIAEIVVFATSRPKHVEISNLTVYPHGQASATQIHRKQ</sequence>
<dbReference type="Gene3D" id="3.40.50.720">
    <property type="entry name" value="NAD(P)-binding Rossmann-like Domain"/>
    <property type="match status" value="1"/>
</dbReference>
<keyword evidence="6" id="KW-1185">Reference proteome</keyword>
<dbReference type="PROSITE" id="PS00061">
    <property type="entry name" value="ADH_SHORT"/>
    <property type="match status" value="1"/>
</dbReference>
<dbReference type="AlphaFoldDB" id="A0A2T9YFI2"/>
<dbReference type="InterPro" id="IPR020904">
    <property type="entry name" value="Sc_DH/Rdtase_CS"/>
</dbReference>
<keyword evidence="3" id="KW-0560">Oxidoreductase</keyword>
<dbReference type="FunFam" id="3.40.50.720:FF:000047">
    <property type="entry name" value="NADP-dependent L-serine/L-allo-threonine dehydrogenase"/>
    <property type="match status" value="1"/>
</dbReference>
<comment type="caution">
    <text evidence="5">The sequence shown here is derived from an EMBL/GenBank/DDBJ whole genome shotgun (WGS) entry which is preliminary data.</text>
</comment>
<dbReference type="PRINTS" id="PR00080">
    <property type="entry name" value="SDRFAMILY"/>
</dbReference>
<dbReference type="Proteomes" id="UP000245383">
    <property type="component" value="Unassembled WGS sequence"/>
</dbReference>
<evidence type="ECO:0000256" key="4">
    <source>
        <dbReference type="RuleBase" id="RU000363"/>
    </source>
</evidence>
<dbReference type="PANTHER" id="PTHR42901:SF1">
    <property type="entry name" value="ALCOHOL DEHYDROGENASE"/>
    <property type="match status" value="1"/>
</dbReference>
<organism evidence="5 6">
    <name type="scientific">Smittium simulii</name>
    <dbReference type="NCBI Taxonomy" id="133385"/>
    <lineage>
        <taxon>Eukaryota</taxon>
        <taxon>Fungi</taxon>
        <taxon>Fungi incertae sedis</taxon>
        <taxon>Zoopagomycota</taxon>
        <taxon>Kickxellomycotina</taxon>
        <taxon>Harpellomycetes</taxon>
        <taxon>Harpellales</taxon>
        <taxon>Legeriomycetaceae</taxon>
        <taxon>Smittium</taxon>
    </lineage>
</organism>
<name>A0A2T9YFI2_9FUNG</name>
<dbReference type="EMBL" id="MBFR01000220">
    <property type="protein sequence ID" value="PVU91107.1"/>
    <property type="molecule type" value="Genomic_DNA"/>
</dbReference>
<gene>
    <name evidence="5" type="ORF">BB561_004562</name>
</gene>
<evidence type="ECO:0000313" key="6">
    <source>
        <dbReference type="Proteomes" id="UP000245383"/>
    </source>
</evidence>
<evidence type="ECO:0000256" key="3">
    <source>
        <dbReference type="ARBA" id="ARBA00023002"/>
    </source>
</evidence>
<dbReference type="STRING" id="133385.A0A2T9YFI2"/>
<dbReference type="GO" id="GO:0016616">
    <property type="term" value="F:oxidoreductase activity, acting on the CH-OH group of donors, NAD or NADP as acceptor"/>
    <property type="evidence" value="ECO:0007669"/>
    <property type="project" value="UniProtKB-ARBA"/>
</dbReference>
<accession>A0A2T9YFI2</accession>
<dbReference type="SUPFAM" id="SSF51735">
    <property type="entry name" value="NAD(P)-binding Rossmann-fold domains"/>
    <property type="match status" value="1"/>
</dbReference>
<dbReference type="InterPro" id="IPR002347">
    <property type="entry name" value="SDR_fam"/>
</dbReference>
<keyword evidence="2" id="KW-0521">NADP</keyword>
<evidence type="ECO:0000256" key="2">
    <source>
        <dbReference type="ARBA" id="ARBA00022857"/>
    </source>
</evidence>
<reference evidence="5 6" key="1">
    <citation type="journal article" date="2018" name="MBio">
        <title>Comparative Genomics Reveals the Core Gene Toolbox for the Fungus-Insect Symbiosis.</title>
        <authorList>
            <person name="Wang Y."/>
            <person name="Stata M."/>
            <person name="Wang W."/>
            <person name="Stajich J.E."/>
            <person name="White M.M."/>
            <person name="Moncalvo J.M."/>
        </authorList>
    </citation>
    <scope>NUCLEOTIDE SEQUENCE [LARGE SCALE GENOMIC DNA]</scope>
    <source>
        <strain evidence="5 6">SWE-8-4</strain>
    </source>
</reference>
<comment type="similarity">
    <text evidence="1 4">Belongs to the short-chain dehydrogenases/reductases (SDR) family.</text>
</comment>
<evidence type="ECO:0008006" key="7">
    <source>
        <dbReference type="Google" id="ProtNLM"/>
    </source>
</evidence>
<dbReference type="PANTHER" id="PTHR42901">
    <property type="entry name" value="ALCOHOL DEHYDROGENASE"/>
    <property type="match status" value="1"/>
</dbReference>
<dbReference type="OrthoDB" id="6251714at2759"/>